<reference evidence="1" key="1">
    <citation type="submission" date="2018-11" db="EMBL/GenBank/DDBJ databases">
        <authorList>
            <consortium name="Pathogen Informatics"/>
        </authorList>
    </citation>
    <scope>NUCLEOTIDE SEQUENCE</scope>
</reference>
<evidence type="ECO:0008006" key="3">
    <source>
        <dbReference type="Google" id="ProtNLM"/>
    </source>
</evidence>
<evidence type="ECO:0000313" key="1">
    <source>
        <dbReference type="EMBL" id="VEL33916.1"/>
    </source>
</evidence>
<dbReference type="AlphaFoldDB" id="A0A448XCZ1"/>
<dbReference type="InterPro" id="IPR035979">
    <property type="entry name" value="RBD_domain_sf"/>
</dbReference>
<proteinExistence type="predicted"/>
<organism evidence="1 2">
    <name type="scientific">Protopolystoma xenopodis</name>
    <dbReference type="NCBI Taxonomy" id="117903"/>
    <lineage>
        <taxon>Eukaryota</taxon>
        <taxon>Metazoa</taxon>
        <taxon>Spiralia</taxon>
        <taxon>Lophotrochozoa</taxon>
        <taxon>Platyhelminthes</taxon>
        <taxon>Monogenea</taxon>
        <taxon>Polyopisthocotylea</taxon>
        <taxon>Polystomatidea</taxon>
        <taxon>Polystomatidae</taxon>
        <taxon>Protopolystoma</taxon>
    </lineage>
</organism>
<keyword evidence="2" id="KW-1185">Reference proteome</keyword>
<comment type="caution">
    <text evidence="1">The sequence shown here is derived from an EMBL/GenBank/DDBJ whole genome shotgun (WGS) entry which is preliminary data.</text>
</comment>
<dbReference type="EMBL" id="CAAALY010246655">
    <property type="protein sequence ID" value="VEL33916.1"/>
    <property type="molecule type" value="Genomic_DNA"/>
</dbReference>
<dbReference type="GO" id="GO:0003676">
    <property type="term" value="F:nucleic acid binding"/>
    <property type="evidence" value="ECO:0007669"/>
    <property type="project" value="InterPro"/>
</dbReference>
<sequence length="958" mass="101135">MNGVLNSSASLGAIPVTSCVCLNGIFDLPTEVSLNPNAFSAAVATGCSGSHSMPRNPLRAQQLHNHPFIPFQYPQQLVRNQTFGSYQPNIVPVHIGPPTINTPSGRPGLLSGSFPAFTNGSNVLGHALIRQPGTSLSSNNFAGKSQIKMPTCGLEMTDSNCLIDLKAQTSEKAPFWMPGAGLPYDFVCSPLAAATNSSSPSVYSPALMMLVAAATAARNISAQPLMNPPCLNPRIYTKRSLPNCDNFITFSLPVTSTSSSNFSQSTSAFVPTVTSVSPLFSSGCTEANRPKAQALSSVCQSDEMVPLPLTFSLALTLPGVHTPAHILPPPYGAASHHLNLPHLASNLAAPVQNVPELTSGIVSALPDQFQPTLLPPSCAGQISAMGVLTPPCVTPISTTLQTTTPIHQSSLYNTRPGLEPELGVGGKNFLNHASLQQDHAGAIYFDDAKSLAYAPNHFQLPGPTSSATASEVSVLSKSHRLPHFNTTPTNFQATSPSFPDVSLSTSSAIAAEAMALTQTTPLIYPPSLMAPGLPIRFESPRPDGLLTAGFPASSTGLSGFPCLPNRPSLLGLSPTPLMSLPGNLQPSVSQAGLNTGLFPLHMTSYVQPPPLLTPPPPSPLQLAHLSPMLARIHAGSLASPIMPNAVSSTANPTSSATSDLANIGMLIYASPPRSTLESQMQSPFFHQNRQNSRPNQVDGMGPSAIVSQALPFLLASNTSDTGALVTNPQVYSQPLVPQHYQEIPQLFICIKGMPLEATVTDILAFLENYWQYIALQGIHQVFDSMGNSTGEALVQMVSTESSITVVNRMTGLPFRASATGAERSVTVSLSSPLEIAQIMFPLSTGLLPVGLQAFPGTSDPILSHPPQMQISKITQIPQMETLSQIFPRPPAPVPSYLVKKITCVPQESNYSTDKLTNNISNDIQSSQQIAGGDIWNKNRGAESESCLTLGSEGDRVDK</sequence>
<dbReference type="SUPFAM" id="SSF54928">
    <property type="entry name" value="RNA-binding domain, RBD"/>
    <property type="match status" value="1"/>
</dbReference>
<evidence type="ECO:0000313" key="2">
    <source>
        <dbReference type="Proteomes" id="UP000784294"/>
    </source>
</evidence>
<protein>
    <recommendedName>
        <fullName evidence="3">RRM domain-containing protein</fullName>
    </recommendedName>
</protein>
<dbReference type="OrthoDB" id="431068at2759"/>
<dbReference type="Gene3D" id="3.30.70.330">
    <property type="match status" value="1"/>
</dbReference>
<name>A0A448XCZ1_9PLAT</name>
<accession>A0A448XCZ1</accession>
<dbReference type="InterPro" id="IPR012677">
    <property type="entry name" value="Nucleotide-bd_a/b_plait_sf"/>
</dbReference>
<gene>
    <name evidence="1" type="ORF">PXEA_LOCUS27356</name>
</gene>
<dbReference type="Proteomes" id="UP000784294">
    <property type="component" value="Unassembled WGS sequence"/>
</dbReference>